<comment type="caution">
    <text evidence="1">The sequence shown here is derived from an EMBL/GenBank/DDBJ whole genome shotgun (WGS) entry which is preliminary data.</text>
</comment>
<dbReference type="GO" id="GO:0043571">
    <property type="term" value="P:maintenance of CRISPR repeat elements"/>
    <property type="evidence" value="ECO:0007669"/>
    <property type="project" value="InterPro"/>
</dbReference>
<dbReference type="RefSeq" id="WP_115325967.1">
    <property type="nucleotide sequence ID" value="NZ_JACHMA010000001.1"/>
</dbReference>
<reference evidence="1 2" key="1">
    <citation type="submission" date="2018-06" db="EMBL/GenBank/DDBJ databases">
        <authorList>
            <consortium name="Pathogen Informatics"/>
            <person name="Doyle S."/>
        </authorList>
    </citation>
    <scope>NUCLEOTIDE SEQUENCE [LARGE SCALE GENOMIC DNA]</scope>
    <source>
        <strain evidence="1 2">NCTC11819</strain>
    </source>
</reference>
<name>A0A8G2HU07_9ACTO</name>
<accession>A0A8G2HU07</accession>
<dbReference type="Pfam" id="PF09704">
    <property type="entry name" value="Cas_Cas5d"/>
    <property type="match status" value="1"/>
</dbReference>
<protein>
    <submittedName>
        <fullName evidence="1">CRISPR-associated protein Cas5/CasD, subtype I-E/ECOLI</fullName>
    </submittedName>
</protein>
<dbReference type="GeneID" id="61168235"/>
<evidence type="ECO:0000313" key="2">
    <source>
        <dbReference type="Proteomes" id="UP000255284"/>
    </source>
</evidence>
<sequence length="245" mass="27446">MTSVYIRLAGPLQSWAGAKVSGNISHTQDYPTRGSLEGLVAACLGCPRGKYPLWFQDLQFAVRVDSPGRICDDYQTIGVRDEDMQVATRLLMLLTGKRATNRGLAFIPDAQGKTTIVRRTLLADAEFIVQIQCEGHLEQLDQAISDPTFVSYLGRKAFAPGFPFYLGIGEDSAIDTLPVFDKGRLESSYYQEKPEPTAESEIKSRTLYRLSSIHTTQETIHPPLECCRKKWLETISEQLRRRATV</sequence>
<dbReference type="EMBL" id="UGGQ01000006">
    <property type="protein sequence ID" value="STO17129.1"/>
    <property type="molecule type" value="Genomic_DNA"/>
</dbReference>
<dbReference type="NCBIfam" id="TIGR01868">
    <property type="entry name" value="casD_Cas5e"/>
    <property type="match status" value="1"/>
</dbReference>
<gene>
    <name evidence="1" type="ORF">NCTC11819_01714</name>
</gene>
<dbReference type="GO" id="GO:0003723">
    <property type="term" value="F:RNA binding"/>
    <property type="evidence" value="ECO:0007669"/>
    <property type="project" value="InterPro"/>
</dbReference>
<dbReference type="GO" id="GO:0051607">
    <property type="term" value="P:defense response to virus"/>
    <property type="evidence" value="ECO:0007669"/>
    <property type="project" value="InterPro"/>
</dbReference>
<dbReference type="InterPro" id="IPR010147">
    <property type="entry name" value="CRISPR-assoc_prot_CasD"/>
</dbReference>
<dbReference type="Proteomes" id="UP000255284">
    <property type="component" value="Unassembled WGS sequence"/>
</dbReference>
<proteinExistence type="predicted"/>
<dbReference type="InterPro" id="IPR021124">
    <property type="entry name" value="CRISPR-assoc_prot_Cas5"/>
</dbReference>
<dbReference type="Gene3D" id="3.30.70.2660">
    <property type="match status" value="1"/>
</dbReference>
<dbReference type="AlphaFoldDB" id="A0A8G2HU07"/>
<organism evidence="1 2">
    <name type="scientific">Mobiluncus mulieris</name>
    <dbReference type="NCBI Taxonomy" id="2052"/>
    <lineage>
        <taxon>Bacteria</taxon>
        <taxon>Bacillati</taxon>
        <taxon>Actinomycetota</taxon>
        <taxon>Actinomycetes</taxon>
        <taxon>Actinomycetales</taxon>
        <taxon>Actinomycetaceae</taxon>
        <taxon>Mobiluncus</taxon>
    </lineage>
</organism>
<evidence type="ECO:0000313" key="1">
    <source>
        <dbReference type="EMBL" id="STO17129.1"/>
    </source>
</evidence>